<evidence type="ECO:0000313" key="9">
    <source>
        <dbReference type="Proteomes" id="UP001058974"/>
    </source>
</evidence>
<dbReference type="GO" id="GO:0009736">
    <property type="term" value="P:cytokinin-activated signaling pathway"/>
    <property type="evidence" value="ECO:0007669"/>
    <property type="project" value="UniProtKB-KW"/>
</dbReference>
<reference evidence="8 9" key="1">
    <citation type="journal article" date="2022" name="Nat. Genet.">
        <title>Improved pea reference genome and pan-genome highlight genomic features and evolutionary characteristics.</title>
        <authorList>
            <person name="Yang T."/>
            <person name="Liu R."/>
            <person name="Luo Y."/>
            <person name="Hu S."/>
            <person name="Wang D."/>
            <person name="Wang C."/>
            <person name="Pandey M.K."/>
            <person name="Ge S."/>
            <person name="Xu Q."/>
            <person name="Li N."/>
            <person name="Li G."/>
            <person name="Huang Y."/>
            <person name="Saxena R.K."/>
            <person name="Ji Y."/>
            <person name="Li M."/>
            <person name="Yan X."/>
            <person name="He Y."/>
            <person name="Liu Y."/>
            <person name="Wang X."/>
            <person name="Xiang C."/>
            <person name="Varshney R.K."/>
            <person name="Ding H."/>
            <person name="Gao S."/>
            <person name="Zong X."/>
        </authorList>
    </citation>
    <scope>NUCLEOTIDE SEQUENCE [LARGE SCALE GENOMIC DNA]</scope>
    <source>
        <strain evidence="8 9">cv. Zhongwan 6</strain>
    </source>
</reference>
<keyword evidence="3" id="KW-0203">Cytokinin biosynthesis</keyword>
<keyword evidence="2" id="KW-0963">Cytoplasm</keyword>
<keyword evidence="9" id="KW-1185">Reference proteome</keyword>
<keyword evidence="4" id="KW-0932">Cytokinin signaling pathway</keyword>
<comment type="similarity">
    <text evidence="6">Belongs to the SOFL plant protein family.</text>
</comment>
<protein>
    <submittedName>
        <fullName evidence="8">Uncharacterized protein</fullName>
    </submittedName>
</protein>
<accession>A0A9D5AVL6</accession>
<name>A0A9D5AVL6_PEA</name>
<comment type="caution">
    <text evidence="8">The sequence shown here is derived from an EMBL/GenBank/DDBJ whole genome shotgun (WGS) entry which is preliminary data.</text>
</comment>
<comment type="subcellular location">
    <subcellularLocation>
        <location evidence="1">Cytoplasm</location>
    </subcellularLocation>
</comment>
<evidence type="ECO:0000313" key="8">
    <source>
        <dbReference type="EMBL" id="KAI5423548.1"/>
    </source>
</evidence>
<organism evidence="8 9">
    <name type="scientific">Pisum sativum</name>
    <name type="common">Garden pea</name>
    <name type="synonym">Lathyrus oleraceus</name>
    <dbReference type="NCBI Taxonomy" id="3888"/>
    <lineage>
        <taxon>Eukaryota</taxon>
        <taxon>Viridiplantae</taxon>
        <taxon>Streptophyta</taxon>
        <taxon>Embryophyta</taxon>
        <taxon>Tracheophyta</taxon>
        <taxon>Spermatophyta</taxon>
        <taxon>Magnoliopsida</taxon>
        <taxon>eudicotyledons</taxon>
        <taxon>Gunneridae</taxon>
        <taxon>Pentapetalae</taxon>
        <taxon>rosids</taxon>
        <taxon>fabids</taxon>
        <taxon>Fabales</taxon>
        <taxon>Fabaceae</taxon>
        <taxon>Papilionoideae</taxon>
        <taxon>50 kb inversion clade</taxon>
        <taxon>NPAAA clade</taxon>
        <taxon>Hologalegina</taxon>
        <taxon>IRL clade</taxon>
        <taxon>Fabeae</taxon>
        <taxon>Lathyrus</taxon>
    </lineage>
</organism>
<dbReference type="Gramene" id="Psat04G0648100-T1">
    <property type="protein sequence ID" value="KAI5423548.1"/>
    <property type="gene ID" value="KIW84_046481"/>
</dbReference>
<evidence type="ECO:0000256" key="4">
    <source>
        <dbReference type="ARBA" id="ARBA00022864"/>
    </source>
</evidence>
<dbReference type="PANTHER" id="PTHR33347">
    <property type="entry name" value="OSJNBA0091C07.3 PROTEIN"/>
    <property type="match status" value="1"/>
</dbReference>
<gene>
    <name evidence="8" type="ORF">KIW84_046481</name>
</gene>
<dbReference type="GO" id="GO:0005737">
    <property type="term" value="C:cytoplasm"/>
    <property type="evidence" value="ECO:0007669"/>
    <property type="project" value="UniProtKB-SubCell"/>
</dbReference>
<evidence type="ECO:0000256" key="6">
    <source>
        <dbReference type="ARBA" id="ARBA00024199"/>
    </source>
</evidence>
<dbReference type="Gramene" id="Psat4g227320.1">
    <property type="protein sequence ID" value="Psat4g227320.1.cds"/>
    <property type="gene ID" value="Psat4g227320"/>
</dbReference>
<keyword evidence="5" id="KW-0539">Nucleus</keyword>
<dbReference type="PANTHER" id="PTHR33347:SF51">
    <property type="match status" value="1"/>
</dbReference>
<dbReference type="OrthoDB" id="759087at2759"/>
<dbReference type="EMBL" id="JAMSHJ010000004">
    <property type="protein sequence ID" value="KAI5423548.1"/>
    <property type="molecule type" value="Genomic_DNA"/>
</dbReference>
<feature type="compositionally biased region" description="Basic residues" evidence="7">
    <location>
        <begin position="74"/>
        <end position="83"/>
    </location>
</feature>
<proteinExistence type="inferred from homology"/>
<evidence type="ECO:0000256" key="5">
    <source>
        <dbReference type="ARBA" id="ARBA00023242"/>
    </source>
</evidence>
<evidence type="ECO:0000256" key="2">
    <source>
        <dbReference type="ARBA" id="ARBA00022490"/>
    </source>
</evidence>
<dbReference type="GO" id="GO:0009691">
    <property type="term" value="P:cytokinin biosynthetic process"/>
    <property type="evidence" value="ECO:0007669"/>
    <property type="project" value="UniProtKB-KW"/>
</dbReference>
<evidence type="ECO:0000256" key="3">
    <source>
        <dbReference type="ARBA" id="ARBA00022712"/>
    </source>
</evidence>
<dbReference type="Proteomes" id="UP001058974">
    <property type="component" value="Chromosome 4"/>
</dbReference>
<dbReference type="InterPro" id="IPR044670">
    <property type="entry name" value="SOFL"/>
</dbReference>
<feature type="region of interest" description="Disordered" evidence="7">
    <location>
        <begin position="44"/>
        <end position="100"/>
    </location>
</feature>
<dbReference type="AlphaFoldDB" id="A0A9D5AVL6"/>
<evidence type="ECO:0000256" key="7">
    <source>
        <dbReference type="SAM" id="MobiDB-lite"/>
    </source>
</evidence>
<dbReference type="Gramene" id="PSAT_LOCUS14844_t1">
    <property type="protein sequence ID" value="CAL5195148.1"/>
    <property type="gene ID" value="PSAT_LOCUS14844"/>
</dbReference>
<sequence>MDALGSECSSGCESGWTLYLDHSFHTSSQSHTPSLDQTKHKMVQYDEEEDSSMVSDASSGPPHHDYSPSNPAKLAKRSKKRQKVKENNIQQHLDDTASSPLFDNSNVVTINNQQTTSTIESALDYSQGFSATYFEERSSLQDHFGFLQSSLSQNEAHINKKWLLGGKEMGMI</sequence>
<evidence type="ECO:0000256" key="1">
    <source>
        <dbReference type="ARBA" id="ARBA00004496"/>
    </source>
</evidence>
<feature type="compositionally biased region" description="Polar residues" evidence="7">
    <location>
        <begin position="87"/>
        <end position="100"/>
    </location>
</feature>